<name>A0A7M4DEG2_9MICO</name>
<dbReference type="GO" id="GO:0016740">
    <property type="term" value="F:transferase activity"/>
    <property type="evidence" value="ECO:0007669"/>
    <property type="project" value="UniProtKB-KW"/>
</dbReference>
<dbReference type="AlphaFoldDB" id="A0A7M4DEG2"/>
<protein>
    <submittedName>
        <fullName evidence="2">Phosphotransferase enzyme family protein</fullName>
    </submittedName>
</protein>
<reference evidence="2 3" key="1">
    <citation type="submission" date="2019-11" db="EMBL/GenBank/DDBJ databases">
        <authorList>
            <person name="Criscuolo A."/>
        </authorList>
    </citation>
    <scope>NUCLEOTIDE SEQUENCE [LARGE SCALE GENOMIC DNA]</scope>
    <source>
        <strain evidence="2">CIP111667</strain>
    </source>
</reference>
<comment type="caution">
    <text evidence="2">The sequence shown here is derived from an EMBL/GenBank/DDBJ whole genome shotgun (WGS) entry which is preliminary data.</text>
</comment>
<organism evidence="2 3">
    <name type="scientific">Occultella aeris</name>
    <dbReference type="NCBI Taxonomy" id="2761496"/>
    <lineage>
        <taxon>Bacteria</taxon>
        <taxon>Bacillati</taxon>
        <taxon>Actinomycetota</taxon>
        <taxon>Actinomycetes</taxon>
        <taxon>Micrococcales</taxon>
        <taxon>Ruaniaceae</taxon>
        <taxon>Occultella</taxon>
    </lineage>
</organism>
<dbReference type="Pfam" id="PF01636">
    <property type="entry name" value="APH"/>
    <property type="match status" value="1"/>
</dbReference>
<feature type="domain" description="Aminoglycoside phosphotransferase" evidence="1">
    <location>
        <begin position="38"/>
        <end position="260"/>
    </location>
</feature>
<dbReference type="Proteomes" id="UP000419743">
    <property type="component" value="Unassembled WGS sequence"/>
</dbReference>
<dbReference type="Gene3D" id="3.90.1200.10">
    <property type="match status" value="1"/>
</dbReference>
<dbReference type="InterPro" id="IPR011009">
    <property type="entry name" value="Kinase-like_dom_sf"/>
</dbReference>
<dbReference type="EMBL" id="CACRYJ010000006">
    <property type="protein sequence ID" value="VZO35277.1"/>
    <property type="molecule type" value="Genomic_DNA"/>
</dbReference>
<gene>
    <name evidence="2" type="ORF">HALOF300_00502</name>
</gene>
<evidence type="ECO:0000313" key="3">
    <source>
        <dbReference type="Proteomes" id="UP000419743"/>
    </source>
</evidence>
<keyword evidence="2" id="KW-0808">Transferase</keyword>
<dbReference type="PANTHER" id="PTHR21310:SF42">
    <property type="entry name" value="BIFUNCTIONAL AAC_APH"/>
    <property type="match status" value="1"/>
</dbReference>
<sequence length="298" mass="32048">MSMHPGQAPTDEPLVRRLLAAQFPRLADLPITPVDHYGTDHDIYRLGADLVVRLPRTDWAAGQAITESVWLPRLAPVLPLRIPEQVGLGVPGEGFAHAWSICTWLPGSSSADVRPADLVRAAHDLGAFVTALRRVGTADAHPRERGLRGGPLAESDDGFRAAVAELGSRIDGRAALATWAESLAADAWAEPEVWIHGDLLPGNLIVVDGRLDAVIDWGALNVGDPACDLQPAWSVFAGESRLAYAEALGADDASWLRGRGWALAQAVIALPYYWETNPGIVRQSLHAVGQVLADYVRR</sequence>
<keyword evidence="3" id="KW-1185">Reference proteome</keyword>
<dbReference type="SUPFAM" id="SSF56112">
    <property type="entry name" value="Protein kinase-like (PK-like)"/>
    <property type="match status" value="1"/>
</dbReference>
<dbReference type="Gene3D" id="3.30.200.20">
    <property type="entry name" value="Phosphorylase Kinase, domain 1"/>
    <property type="match status" value="1"/>
</dbReference>
<evidence type="ECO:0000259" key="1">
    <source>
        <dbReference type="Pfam" id="PF01636"/>
    </source>
</evidence>
<dbReference type="InterPro" id="IPR002575">
    <property type="entry name" value="Aminoglycoside_PTrfase"/>
</dbReference>
<dbReference type="RefSeq" id="WP_197522236.1">
    <property type="nucleotide sequence ID" value="NZ_CACRYJ010000006.1"/>
</dbReference>
<dbReference type="InterPro" id="IPR051678">
    <property type="entry name" value="AGP_Transferase"/>
</dbReference>
<dbReference type="PANTHER" id="PTHR21310">
    <property type="entry name" value="AMINOGLYCOSIDE PHOSPHOTRANSFERASE-RELATED-RELATED"/>
    <property type="match status" value="1"/>
</dbReference>
<evidence type="ECO:0000313" key="2">
    <source>
        <dbReference type="EMBL" id="VZO35277.1"/>
    </source>
</evidence>
<proteinExistence type="predicted"/>
<dbReference type="CDD" id="cd05155">
    <property type="entry name" value="APH_ChoK_like_1"/>
    <property type="match status" value="1"/>
</dbReference>
<accession>A0A7M4DEG2</accession>